<dbReference type="InterPro" id="IPR046348">
    <property type="entry name" value="SIS_dom_sf"/>
</dbReference>
<dbReference type="InterPro" id="IPR035472">
    <property type="entry name" value="RpiR-like_SIS"/>
</dbReference>
<name>A0A239SUQ9_9STRE</name>
<evidence type="ECO:0000259" key="5">
    <source>
        <dbReference type="PROSITE" id="PS51464"/>
    </source>
</evidence>
<evidence type="ECO:0000313" key="6">
    <source>
        <dbReference type="EMBL" id="SNU89066.1"/>
    </source>
</evidence>
<dbReference type="SUPFAM" id="SSF46689">
    <property type="entry name" value="Homeodomain-like"/>
    <property type="match status" value="1"/>
</dbReference>
<evidence type="ECO:0000313" key="7">
    <source>
        <dbReference type="Proteomes" id="UP000215185"/>
    </source>
</evidence>
<proteinExistence type="predicted"/>
<dbReference type="OrthoDB" id="1648815at2"/>
<dbReference type="STRING" id="1123308.GCA_000380085_00698"/>
<dbReference type="CDD" id="cd05013">
    <property type="entry name" value="SIS_RpiR"/>
    <property type="match status" value="1"/>
</dbReference>
<protein>
    <submittedName>
        <fullName evidence="6">RpiR family phosphosugar-binding transcriptional regulator</fullName>
    </submittedName>
</protein>
<dbReference type="SUPFAM" id="SSF53697">
    <property type="entry name" value="SIS domain"/>
    <property type="match status" value="1"/>
</dbReference>
<dbReference type="Pfam" id="PF01418">
    <property type="entry name" value="HTH_6"/>
    <property type="match status" value="1"/>
</dbReference>
<dbReference type="AlphaFoldDB" id="A0A239SUQ9"/>
<dbReference type="RefSeq" id="WP_018373268.1">
    <property type="nucleotide sequence ID" value="NZ_LT906439.1"/>
</dbReference>
<dbReference type="PANTHER" id="PTHR30514:SF1">
    <property type="entry name" value="HTH-TYPE TRANSCRIPTIONAL REGULATOR HEXR-RELATED"/>
    <property type="match status" value="1"/>
</dbReference>
<dbReference type="PROSITE" id="PS51464">
    <property type="entry name" value="SIS"/>
    <property type="match status" value="1"/>
</dbReference>
<keyword evidence="1" id="KW-0805">Transcription regulation</keyword>
<dbReference type="InterPro" id="IPR036388">
    <property type="entry name" value="WH-like_DNA-bd_sf"/>
</dbReference>
<gene>
    <name evidence="6" type="primary">rpiR_2</name>
    <name evidence="6" type="ORF">SAMEA4412692_01334</name>
</gene>
<dbReference type="Gene3D" id="1.10.10.10">
    <property type="entry name" value="Winged helix-like DNA-binding domain superfamily/Winged helix DNA-binding domain"/>
    <property type="match status" value="1"/>
</dbReference>
<dbReference type="GO" id="GO:0097367">
    <property type="term" value="F:carbohydrate derivative binding"/>
    <property type="evidence" value="ECO:0007669"/>
    <property type="project" value="InterPro"/>
</dbReference>
<dbReference type="PANTHER" id="PTHR30514">
    <property type="entry name" value="GLUCOKINASE"/>
    <property type="match status" value="1"/>
</dbReference>
<evidence type="ECO:0000256" key="2">
    <source>
        <dbReference type="ARBA" id="ARBA00023125"/>
    </source>
</evidence>
<dbReference type="InterPro" id="IPR000281">
    <property type="entry name" value="HTH_RpiR"/>
</dbReference>
<feature type="domain" description="HTH rpiR-type" evidence="4">
    <location>
        <begin position="1"/>
        <end position="75"/>
    </location>
</feature>
<evidence type="ECO:0000256" key="3">
    <source>
        <dbReference type="ARBA" id="ARBA00023163"/>
    </source>
</evidence>
<accession>A0A239SUQ9</accession>
<dbReference type="Gene3D" id="3.40.50.10490">
    <property type="entry name" value="Glucose-6-phosphate isomerase like protein, domain 1"/>
    <property type="match status" value="1"/>
</dbReference>
<dbReference type="EMBL" id="LT906439">
    <property type="protein sequence ID" value="SNU89066.1"/>
    <property type="molecule type" value="Genomic_DNA"/>
</dbReference>
<sequence>MAFLEKVNLNKLTPTELDIFSYIVGQVEKIPYMRVRDIAKEAHVSSTSVFRFIQQIGFESFIDFRYYVKEYLKSEHSKTEITSSTVADHIRMLSIDDFSPDIDQQITFLAKKMIQADLIIFMGLGSSGAMAEYAGYKISNLNYPSIFLKNFQLPNIIRENEKTVLLTFTVSGSTRECVELLSQVSQLNHLFKCCITQNKESNAAQQSDYVISYKMHERRKKVYLDLSNQLPVMIIIETLCDYLERHRNQTL</sequence>
<dbReference type="InterPro" id="IPR047640">
    <property type="entry name" value="RpiR-like"/>
</dbReference>
<dbReference type="PROSITE" id="PS51071">
    <property type="entry name" value="HTH_RPIR"/>
    <property type="match status" value="1"/>
</dbReference>
<dbReference type="eggNOG" id="COG1737">
    <property type="taxonomic scope" value="Bacteria"/>
</dbReference>
<evidence type="ECO:0000259" key="4">
    <source>
        <dbReference type="PROSITE" id="PS51071"/>
    </source>
</evidence>
<dbReference type="GO" id="GO:0003700">
    <property type="term" value="F:DNA-binding transcription factor activity"/>
    <property type="evidence" value="ECO:0007669"/>
    <property type="project" value="InterPro"/>
</dbReference>
<dbReference type="Proteomes" id="UP000215185">
    <property type="component" value="Chromosome 1"/>
</dbReference>
<dbReference type="GO" id="GO:0003677">
    <property type="term" value="F:DNA binding"/>
    <property type="evidence" value="ECO:0007669"/>
    <property type="project" value="UniProtKB-KW"/>
</dbReference>
<dbReference type="KEGG" id="smen:SAMEA4412692_1334"/>
<keyword evidence="2" id="KW-0238">DNA-binding</keyword>
<organism evidence="6 7">
    <name type="scientific">Streptococcus merionis</name>
    <dbReference type="NCBI Taxonomy" id="400065"/>
    <lineage>
        <taxon>Bacteria</taxon>
        <taxon>Bacillati</taxon>
        <taxon>Bacillota</taxon>
        <taxon>Bacilli</taxon>
        <taxon>Lactobacillales</taxon>
        <taxon>Streptococcaceae</taxon>
        <taxon>Streptococcus</taxon>
    </lineage>
</organism>
<reference evidence="6 7" key="1">
    <citation type="submission" date="2017-06" db="EMBL/GenBank/DDBJ databases">
        <authorList>
            <consortium name="Pathogen Informatics"/>
        </authorList>
    </citation>
    <scope>NUCLEOTIDE SEQUENCE [LARGE SCALE GENOMIC DNA]</scope>
    <source>
        <strain evidence="6 7">NCTC13788</strain>
    </source>
</reference>
<keyword evidence="7" id="KW-1185">Reference proteome</keyword>
<keyword evidence="3" id="KW-0804">Transcription</keyword>
<feature type="domain" description="SIS" evidence="5">
    <location>
        <begin position="109"/>
        <end position="245"/>
    </location>
</feature>
<dbReference type="InterPro" id="IPR009057">
    <property type="entry name" value="Homeodomain-like_sf"/>
</dbReference>
<dbReference type="InterPro" id="IPR001347">
    <property type="entry name" value="SIS_dom"/>
</dbReference>
<dbReference type="GO" id="GO:1901135">
    <property type="term" value="P:carbohydrate derivative metabolic process"/>
    <property type="evidence" value="ECO:0007669"/>
    <property type="project" value="InterPro"/>
</dbReference>
<dbReference type="Pfam" id="PF01380">
    <property type="entry name" value="SIS"/>
    <property type="match status" value="1"/>
</dbReference>
<evidence type="ECO:0000256" key="1">
    <source>
        <dbReference type="ARBA" id="ARBA00023015"/>
    </source>
</evidence>